<sequence>MSIKPVHIVGGGLAGSEAAWQVAQAGVPVVLHEMRPVRKTDAHQTDGLAELVCSNSFRADDWTGNAVGLLHAEMRKLSSIIMSCGDANQVPAGGALAVDRDGFSQAVTARLEAHPLVTIEREEIAGLPPAEWDNVIVSTGPLTSPALSEAILQLTGEGELAFFDAIAPIVNFDSIDMDVCWRQSRYDKAGPAGDTAAYINCPMDKDQYEAFIDALLAGPKSEFKDWENVPYFDGCLPIEVMAERGRETLRHGPMKPVGLTNAHNPEVKAYAIVQLRQDNALGTLWNMVGFQTKLKHGAQTEIFRTIPGLEKAVFARLGGLHRNTFLNSPKLLDSQLRMKNQPRLRFAGQVTGVEGYVESAAVGLLAGRFAAAERLGRAIEPPPATTALGALIGHITGGHIDAGKGSFQPMNINYGLLPPLDAAGPKRREDGSRIGAKERGRNKKLAMGERALADLDAWVAGAPALAAE</sequence>
<evidence type="ECO:0000256" key="10">
    <source>
        <dbReference type="ARBA" id="ARBA00023027"/>
    </source>
</evidence>
<comment type="catalytic activity">
    <reaction evidence="11">
        <text>uridine(54) in tRNA + (6R)-5,10-methylene-5,6,7,8-tetrahydrofolate + NADH + H(+) = 5-methyluridine(54) in tRNA + (6S)-5,6,7,8-tetrahydrofolate + NAD(+)</text>
        <dbReference type="Rhea" id="RHEA:16873"/>
        <dbReference type="Rhea" id="RHEA-COMP:10167"/>
        <dbReference type="Rhea" id="RHEA-COMP:10193"/>
        <dbReference type="ChEBI" id="CHEBI:15378"/>
        <dbReference type="ChEBI" id="CHEBI:15636"/>
        <dbReference type="ChEBI" id="CHEBI:57453"/>
        <dbReference type="ChEBI" id="CHEBI:57540"/>
        <dbReference type="ChEBI" id="CHEBI:57945"/>
        <dbReference type="ChEBI" id="CHEBI:65315"/>
        <dbReference type="ChEBI" id="CHEBI:74447"/>
        <dbReference type="EC" id="2.1.1.74"/>
    </reaction>
</comment>
<keyword evidence="10 11" id="KW-0520">NAD</keyword>
<evidence type="ECO:0000256" key="8">
    <source>
        <dbReference type="ARBA" id="ARBA00022827"/>
    </source>
</evidence>
<keyword evidence="3 11" id="KW-0963">Cytoplasm</keyword>
<comment type="cofactor">
    <cofactor evidence="1 11">
        <name>FAD</name>
        <dbReference type="ChEBI" id="CHEBI:57692"/>
    </cofactor>
</comment>
<feature type="region of interest" description="Disordered" evidence="12">
    <location>
        <begin position="419"/>
        <end position="442"/>
    </location>
</feature>
<dbReference type="NCBIfam" id="NF003739">
    <property type="entry name" value="PRK05335.1"/>
    <property type="match status" value="1"/>
</dbReference>
<dbReference type="EC" id="2.1.1.74" evidence="11"/>
<dbReference type="NCBIfam" id="TIGR00137">
    <property type="entry name" value="gid_trmFO"/>
    <property type="match status" value="1"/>
</dbReference>
<dbReference type="GO" id="GO:0047151">
    <property type="term" value="F:tRNA (uracil(54)-C5)-methyltransferase activity, 5,10-methylenetetrahydrofolate-dependent"/>
    <property type="evidence" value="ECO:0007669"/>
    <property type="project" value="UniProtKB-UniRule"/>
</dbReference>
<keyword evidence="4 11" id="KW-0489">Methyltransferase</keyword>
<evidence type="ECO:0000256" key="11">
    <source>
        <dbReference type="HAMAP-Rule" id="MF_01037"/>
    </source>
</evidence>
<keyword evidence="6 11" id="KW-0808">Transferase</keyword>
<dbReference type="AlphaFoldDB" id="A0A839ZTN4"/>
<evidence type="ECO:0000256" key="3">
    <source>
        <dbReference type="ARBA" id="ARBA00022490"/>
    </source>
</evidence>
<gene>
    <name evidence="11" type="primary">trmFO</name>
    <name evidence="14" type="ORF">GGQ61_000303</name>
</gene>
<comment type="similarity">
    <text evidence="11">Belongs to the MnmG family. TrmFO subfamily.</text>
</comment>
<keyword evidence="15" id="KW-1185">Reference proteome</keyword>
<comment type="function">
    <text evidence="11">Catalyzes the folate-dependent formation of 5-methyl-uridine at position 54 (M-5-U54) in all tRNAs.</text>
</comment>
<dbReference type="GO" id="GO:0030488">
    <property type="term" value="P:tRNA methylation"/>
    <property type="evidence" value="ECO:0007669"/>
    <property type="project" value="TreeGrafter"/>
</dbReference>
<dbReference type="HAMAP" id="MF_01037">
    <property type="entry name" value="TrmFO"/>
    <property type="match status" value="1"/>
</dbReference>
<dbReference type="PANTHER" id="PTHR11806">
    <property type="entry name" value="GLUCOSE INHIBITED DIVISION PROTEIN A"/>
    <property type="match status" value="1"/>
</dbReference>
<dbReference type="RefSeq" id="WP_183769611.1">
    <property type="nucleotide sequence ID" value="NZ_JACIDK010000001.1"/>
</dbReference>
<comment type="subcellular location">
    <subcellularLocation>
        <location evidence="11">Cytoplasm</location>
    </subcellularLocation>
</comment>
<evidence type="ECO:0000256" key="6">
    <source>
        <dbReference type="ARBA" id="ARBA00022679"/>
    </source>
</evidence>
<evidence type="ECO:0000313" key="15">
    <source>
        <dbReference type="Proteomes" id="UP000530564"/>
    </source>
</evidence>
<dbReference type="InterPro" id="IPR002218">
    <property type="entry name" value="MnmG-rel"/>
</dbReference>
<dbReference type="InterPro" id="IPR004417">
    <property type="entry name" value="TrmFO"/>
</dbReference>
<dbReference type="InterPro" id="IPR040131">
    <property type="entry name" value="MnmG_N"/>
</dbReference>
<dbReference type="InterPro" id="IPR020595">
    <property type="entry name" value="MnmG-rel_CS"/>
</dbReference>
<comment type="function">
    <text evidence="2">NAD-binding protein involved in the addition of a carboxymethylaminomethyl (cmnm) group at the wobble position (U34) of certain tRNAs, forming tRNA-cmnm(5)s(2)U34.</text>
</comment>
<dbReference type="PANTHER" id="PTHR11806:SF2">
    <property type="entry name" value="METHYLENETETRAHYDROFOLATE--TRNA-(URACIL-5-)-METHYLTRANSFERASE TRMFO"/>
    <property type="match status" value="1"/>
</dbReference>
<dbReference type="SUPFAM" id="SSF51905">
    <property type="entry name" value="FAD/NAD(P)-binding domain"/>
    <property type="match status" value="1"/>
</dbReference>
<dbReference type="InterPro" id="IPR036188">
    <property type="entry name" value="FAD/NAD-bd_sf"/>
</dbReference>
<dbReference type="GO" id="GO:0005829">
    <property type="term" value="C:cytosol"/>
    <property type="evidence" value="ECO:0007669"/>
    <property type="project" value="TreeGrafter"/>
</dbReference>
<keyword evidence="8 11" id="KW-0274">FAD</keyword>
<name>A0A839ZTN4_9CAUL</name>
<proteinExistence type="inferred from homology"/>
<keyword evidence="7 11" id="KW-0819">tRNA processing</keyword>
<protein>
    <recommendedName>
        <fullName evidence="11">Methylenetetrahydrofolate--tRNA-(uracil-5-)-methyltransferase TrmFO</fullName>
        <ecNumber evidence="11">2.1.1.74</ecNumber>
    </recommendedName>
    <alternativeName>
        <fullName evidence="11">Folate-dependent tRNA (uracil-5-)-methyltransferase</fullName>
    </alternativeName>
    <alternativeName>
        <fullName evidence="11">Folate-dependent tRNA(M-5-U54)-methyltransferase</fullName>
    </alternativeName>
</protein>
<evidence type="ECO:0000256" key="1">
    <source>
        <dbReference type="ARBA" id="ARBA00001974"/>
    </source>
</evidence>
<comment type="catalytic activity">
    <reaction evidence="11">
        <text>uridine(54) in tRNA + (6R)-5,10-methylene-5,6,7,8-tetrahydrofolate + NADPH + H(+) = 5-methyluridine(54) in tRNA + (6S)-5,6,7,8-tetrahydrofolate + NADP(+)</text>
        <dbReference type="Rhea" id="RHEA:62372"/>
        <dbReference type="Rhea" id="RHEA-COMP:10167"/>
        <dbReference type="Rhea" id="RHEA-COMP:10193"/>
        <dbReference type="ChEBI" id="CHEBI:15378"/>
        <dbReference type="ChEBI" id="CHEBI:15636"/>
        <dbReference type="ChEBI" id="CHEBI:57453"/>
        <dbReference type="ChEBI" id="CHEBI:57783"/>
        <dbReference type="ChEBI" id="CHEBI:58349"/>
        <dbReference type="ChEBI" id="CHEBI:65315"/>
        <dbReference type="ChEBI" id="CHEBI:74447"/>
        <dbReference type="EC" id="2.1.1.74"/>
    </reaction>
</comment>
<evidence type="ECO:0000313" key="14">
    <source>
        <dbReference type="EMBL" id="MBB3889606.1"/>
    </source>
</evidence>
<reference evidence="14 15" key="1">
    <citation type="submission" date="2020-08" db="EMBL/GenBank/DDBJ databases">
        <title>Genomic Encyclopedia of Type Strains, Phase IV (KMG-IV): sequencing the most valuable type-strain genomes for metagenomic binning, comparative biology and taxonomic classification.</title>
        <authorList>
            <person name="Goeker M."/>
        </authorList>
    </citation>
    <scope>NUCLEOTIDE SEQUENCE [LARGE SCALE GENOMIC DNA]</scope>
    <source>
        <strain evidence="14 15">DSM 21793</strain>
    </source>
</reference>
<evidence type="ECO:0000256" key="7">
    <source>
        <dbReference type="ARBA" id="ARBA00022694"/>
    </source>
</evidence>
<evidence type="ECO:0000259" key="13">
    <source>
        <dbReference type="Pfam" id="PF01134"/>
    </source>
</evidence>
<dbReference type="GO" id="GO:0002098">
    <property type="term" value="P:tRNA wobble uridine modification"/>
    <property type="evidence" value="ECO:0007669"/>
    <property type="project" value="TreeGrafter"/>
</dbReference>
<evidence type="ECO:0000256" key="2">
    <source>
        <dbReference type="ARBA" id="ARBA00003717"/>
    </source>
</evidence>
<keyword evidence="5 11" id="KW-0285">Flavoprotein</keyword>
<comment type="caution">
    <text evidence="14">The sequence shown here is derived from an EMBL/GenBank/DDBJ whole genome shotgun (WGS) entry which is preliminary data.</text>
</comment>
<keyword evidence="9 11" id="KW-0521">NADP</keyword>
<evidence type="ECO:0000256" key="12">
    <source>
        <dbReference type="SAM" id="MobiDB-lite"/>
    </source>
</evidence>
<dbReference type="Pfam" id="PF01134">
    <property type="entry name" value="GIDA"/>
    <property type="match status" value="1"/>
</dbReference>
<dbReference type="Gene3D" id="3.50.50.60">
    <property type="entry name" value="FAD/NAD(P)-binding domain"/>
    <property type="match status" value="2"/>
</dbReference>
<feature type="domain" description="MnmG N-terminal" evidence="13">
    <location>
        <begin position="6"/>
        <end position="376"/>
    </location>
</feature>
<feature type="compositionally biased region" description="Basic and acidic residues" evidence="12">
    <location>
        <begin position="424"/>
        <end position="439"/>
    </location>
</feature>
<evidence type="ECO:0000256" key="4">
    <source>
        <dbReference type="ARBA" id="ARBA00022603"/>
    </source>
</evidence>
<accession>A0A839ZTN4</accession>
<organism evidence="14 15">
    <name type="scientific">Phenylobacterium haematophilum</name>
    <dbReference type="NCBI Taxonomy" id="98513"/>
    <lineage>
        <taxon>Bacteria</taxon>
        <taxon>Pseudomonadati</taxon>
        <taxon>Pseudomonadota</taxon>
        <taxon>Alphaproteobacteria</taxon>
        <taxon>Caulobacterales</taxon>
        <taxon>Caulobacteraceae</taxon>
        <taxon>Phenylobacterium</taxon>
    </lineage>
</organism>
<dbReference type="GO" id="GO:0050660">
    <property type="term" value="F:flavin adenine dinucleotide binding"/>
    <property type="evidence" value="ECO:0007669"/>
    <property type="project" value="UniProtKB-UniRule"/>
</dbReference>
<feature type="binding site" evidence="11">
    <location>
        <begin position="10"/>
        <end position="15"/>
    </location>
    <ligand>
        <name>FAD</name>
        <dbReference type="ChEBI" id="CHEBI:57692"/>
    </ligand>
</feature>
<evidence type="ECO:0000256" key="9">
    <source>
        <dbReference type="ARBA" id="ARBA00022857"/>
    </source>
</evidence>
<dbReference type="EMBL" id="JACIDK010000001">
    <property type="protein sequence ID" value="MBB3889606.1"/>
    <property type="molecule type" value="Genomic_DNA"/>
</dbReference>
<evidence type="ECO:0000256" key="5">
    <source>
        <dbReference type="ARBA" id="ARBA00022630"/>
    </source>
</evidence>
<dbReference type="Proteomes" id="UP000530564">
    <property type="component" value="Unassembled WGS sequence"/>
</dbReference>
<dbReference type="PROSITE" id="PS01281">
    <property type="entry name" value="GIDA_2"/>
    <property type="match status" value="1"/>
</dbReference>